<sequence length="274" mass="29320">MPSSPQWRSDSEAVLFFAGSPELGLQQHSEQVISIADNRVVWWQMLDHGDVQAAAQALNTHLFSPDGLQICTTFPARYEAKVSRISDATHVMTMQGQGHNVLLPGSVQWAPDSCQVSACCTTAGQPHATHDSFLGVWHVGRGRVLTVTLGEVVVSEPAVVISGDPMLQWSPDAKHLAVFVPTDSPHDCISIVSLEAHAPVCFMRTAAFALAPQFSMFELAWSPDASQMVVSFVHERAIASGINNGNGGNGGGLDGDNGLDDDQQEFVSALVSFV</sequence>
<dbReference type="EMBL" id="JALJOQ010000202">
    <property type="protein sequence ID" value="KAK9789761.1"/>
    <property type="molecule type" value="Genomic_DNA"/>
</dbReference>
<keyword evidence="2" id="KW-1185">Reference proteome</keyword>
<gene>
    <name evidence="1" type="ORF">WJX73_002115</name>
</gene>
<dbReference type="SUPFAM" id="SSF50969">
    <property type="entry name" value="YVTN repeat-like/Quinoprotein amine dehydrogenase"/>
    <property type="match status" value="1"/>
</dbReference>
<protein>
    <submittedName>
        <fullName evidence="1">Uncharacterized protein</fullName>
    </submittedName>
</protein>
<proteinExistence type="predicted"/>
<accession>A0AAW1NM91</accession>
<name>A0AAW1NM91_9CHLO</name>
<organism evidence="1 2">
    <name type="scientific">Symbiochloris irregularis</name>
    <dbReference type="NCBI Taxonomy" id="706552"/>
    <lineage>
        <taxon>Eukaryota</taxon>
        <taxon>Viridiplantae</taxon>
        <taxon>Chlorophyta</taxon>
        <taxon>core chlorophytes</taxon>
        <taxon>Trebouxiophyceae</taxon>
        <taxon>Trebouxiales</taxon>
        <taxon>Trebouxiaceae</taxon>
        <taxon>Symbiochloris</taxon>
    </lineage>
</organism>
<comment type="caution">
    <text evidence="1">The sequence shown here is derived from an EMBL/GenBank/DDBJ whole genome shotgun (WGS) entry which is preliminary data.</text>
</comment>
<evidence type="ECO:0000313" key="1">
    <source>
        <dbReference type="EMBL" id="KAK9789761.1"/>
    </source>
</evidence>
<dbReference type="Proteomes" id="UP001465755">
    <property type="component" value="Unassembled WGS sequence"/>
</dbReference>
<evidence type="ECO:0000313" key="2">
    <source>
        <dbReference type="Proteomes" id="UP001465755"/>
    </source>
</evidence>
<dbReference type="AlphaFoldDB" id="A0AAW1NM91"/>
<dbReference type="InterPro" id="IPR011044">
    <property type="entry name" value="Quino_amine_DH_bsu"/>
</dbReference>
<reference evidence="1 2" key="1">
    <citation type="journal article" date="2024" name="Nat. Commun.">
        <title>Phylogenomics reveals the evolutionary origins of lichenization in chlorophyte algae.</title>
        <authorList>
            <person name="Puginier C."/>
            <person name="Libourel C."/>
            <person name="Otte J."/>
            <person name="Skaloud P."/>
            <person name="Haon M."/>
            <person name="Grisel S."/>
            <person name="Petersen M."/>
            <person name="Berrin J.G."/>
            <person name="Delaux P.M."/>
            <person name="Dal Grande F."/>
            <person name="Keller J."/>
        </authorList>
    </citation>
    <scope>NUCLEOTIDE SEQUENCE [LARGE SCALE GENOMIC DNA]</scope>
    <source>
        <strain evidence="1 2">SAG 2036</strain>
    </source>
</reference>